<dbReference type="PANTHER" id="PTHR45913">
    <property type="entry name" value="EPM2A-INTERACTING PROTEIN 1"/>
    <property type="match status" value="1"/>
</dbReference>
<evidence type="ECO:0000313" key="1">
    <source>
        <dbReference type="EMBL" id="GLD74688.1"/>
    </source>
</evidence>
<sequence length="113" mass="12749">MIIANTVFKDEKNGTDIIPTLSNVQLGASMMVRRVVAMSGNLTEQLDWDLAACKCFSIQYDESVDSSTAQLMMFDDFSTKEELLTLLPLKTTTGGTDIYNAVKKFFMEYRNRN</sequence>
<protein>
    <submittedName>
        <fullName evidence="1">General transcription factor II-I repeat domain-containing protein 2-like protein</fullName>
    </submittedName>
</protein>
<reference evidence="1" key="1">
    <citation type="submission" date="2022-08" db="EMBL/GenBank/DDBJ databases">
        <title>Genome sequencing of akame (Lates japonicus).</title>
        <authorList>
            <person name="Hashiguchi Y."/>
            <person name="Takahashi H."/>
        </authorList>
    </citation>
    <scope>NUCLEOTIDE SEQUENCE</scope>
    <source>
        <strain evidence="1">Kochi</strain>
    </source>
</reference>
<dbReference type="EMBL" id="BRZM01002417">
    <property type="protein sequence ID" value="GLD74688.1"/>
    <property type="molecule type" value="Genomic_DNA"/>
</dbReference>
<proteinExistence type="predicted"/>
<gene>
    <name evidence="1" type="ORF">AKAME5_002602000</name>
</gene>
<dbReference type="PANTHER" id="PTHR45913:SF21">
    <property type="entry name" value="DUF4371 DOMAIN-CONTAINING PROTEIN"/>
    <property type="match status" value="1"/>
</dbReference>
<comment type="caution">
    <text evidence="1">The sequence shown here is derived from an EMBL/GenBank/DDBJ whole genome shotgun (WGS) entry which is preliminary data.</text>
</comment>
<accession>A0AAD3RMP2</accession>
<dbReference type="AlphaFoldDB" id="A0AAD3RMP2"/>
<keyword evidence="2" id="KW-1185">Reference proteome</keyword>
<organism evidence="1 2">
    <name type="scientific">Lates japonicus</name>
    <name type="common">Japanese lates</name>
    <dbReference type="NCBI Taxonomy" id="270547"/>
    <lineage>
        <taxon>Eukaryota</taxon>
        <taxon>Metazoa</taxon>
        <taxon>Chordata</taxon>
        <taxon>Craniata</taxon>
        <taxon>Vertebrata</taxon>
        <taxon>Euteleostomi</taxon>
        <taxon>Actinopterygii</taxon>
        <taxon>Neopterygii</taxon>
        <taxon>Teleostei</taxon>
        <taxon>Neoteleostei</taxon>
        <taxon>Acanthomorphata</taxon>
        <taxon>Carangaria</taxon>
        <taxon>Carangaria incertae sedis</taxon>
        <taxon>Centropomidae</taxon>
        <taxon>Lates</taxon>
    </lineage>
</organism>
<dbReference type="Proteomes" id="UP001279410">
    <property type="component" value="Unassembled WGS sequence"/>
</dbReference>
<name>A0AAD3RMP2_LATJO</name>
<evidence type="ECO:0000313" key="2">
    <source>
        <dbReference type="Proteomes" id="UP001279410"/>
    </source>
</evidence>